<dbReference type="EMBL" id="BSXS01000446">
    <property type="protein sequence ID" value="GME72537.1"/>
    <property type="molecule type" value="Genomic_DNA"/>
</dbReference>
<name>A0ACB5STQ2_AMBMO</name>
<protein>
    <submittedName>
        <fullName evidence="1">Unnamed protein product</fullName>
    </submittedName>
</protein>
<evidence type="ECO:0000313" key="1">
    <source>
        <dbReference type="EMBL" id="GME72537.1"/>
    </source>
</evidence>
<organism evidence="1 2">
    <name type="scientific">Ambrosiozyma monospora</name>
    <name type="common">Yeast</name>
    <name type="synonym">Endomycopsis monosporus</name>
    <dbReference type="NCBI Taxonomy" id="43982"/>
    <lineage>
        <taxon>Eukaryota</taxon>
        <taxon>Fungi</taxon>
        <taxon>Dikarya</taxon>
        <taxon>Ascomycota</taxon>
        <taxon>Saccharomycotina</taxon>
        <taxon>Pichiomycetes</taxon>
        <taxon>Pichiales</taxon>
        <taxon>Pichiaceae</taxon>
        <taxon>Ambrosiozyma</taxon>
    </lineage>
</organism>
<accession>A0ACB5STQ2</accession>
<gene>
    <name evidence="1" type="ORF">Amon02_000103300</name>
</gene>
<comment type="caution">
    <text evidence="1">The sequence shown here is derived from an EMBL/GenBank/DDBJ whole genome shotgun (WGS) entry which is preliminary data.</text>
</comment>
<reference evidence="1" key="1">
    <citation type="submission" date="2023-04" db="EMBL/GenBank/DDBJ databases">
        <title>Ambrosiozyma monospora NBRC 10751.</title>
        <authorList>
            <person name="Ichikawa N."/>
            <person name="Sato H."/>
            <person name="Tonouchi N."/>
        </authorList>
    </citation>
    <scope>NUCLEOTIDE SEQUENCE</scope>
    <source>
        <strain evidence="1">NBRC 10751</strain>
    </source>
</reference>
<proteinExistence type="predicted"/>
<keyword evidence="2" id="KW-1185">Reference proteome</keyword>
<sequence length="663" mass="74735">MSTIMEAPPTPAPTTAVPLDKAAKKSAWLVKRLLHEFTNAIIEQSNEATGGSYNRAKSLISYCVSPFAFFCMLTATILNRILIFASSNKKLPTVSKILLRLISIYLLVEGAYGVLVSIKVYSDNALIHKVLSSYYDFDPETFKNYTFLGLHYSSSYFENQGPTPTIFRAFYLALCCSQIMETFIAVTNGSDPHVENGLTLFEYSLAFQEVQYAKKPSYELLVISTSALLGQLNVHVLGLLNLQNYRLIPSFIIGLFSLLFYFKVFVSGKIFQIPVTIIVGYFPQLVTLSIILLSLFIYVTAVIFKGGSSSDMLISSLSTINNVTLSNDFYTALINIGSFVINMTAKKNYIREFGAVKLPQNNYLESALSSKKNGYGVEYSRHPELIELNSKVSENKWIVARRISKLRGLITKFNKLVVGLILKKSYNGGEGEDYDLHEKQQDQIVDTKVQSKKDKTRGENCKSTSVAAPLKLICLDDIDDDKLDVNLLMKGDLSEVDNSTDYVESGLPEESDAEFDEMETDNLLNELVTADEFKTLIMPNNPDDIRFNRILNYHMEHQGNSQAVTRSRFNNYYNEEMKLLDLIRESRVGSHENESSSYSEGYDLDDSLGTCVICHENSRQIILWPCKCLAICETCRINLFMRNFNDCVCCRSKVEGYSKVYVP</sequence>
<dbReference type="Proteomes" id="UP001165064">
    <property type="component" value="Unassembled WGS sequence"/>
</dbReference>
<evidence type="ECO:0000313" key="2">
    <source>
        <dbReference type="Proteomes" id="UP001165064"/>
    </source>
</evidence>